<keyword evidence="2" id="KW-0548">Nucleotidyltransferase</keyword>
<evidence type="ECO:0000259" key="1">
    <source>
        <dbReference type="Pfam" id="PF16268"/>
    </source>
</evidence>
<reference evidence="2" key="1">
    <citation type="submission" date="2023-07" db="EMBL/GenBank/DDBJ databases">
        <title>Sequencing the genomes of 1000 actinobacteria strains.</title>
        <authorList>
            <person name="Klenk H.-P."/>
        </authorList>
    </citation>
    <scope>NUCLEOTIDE SEQUENCE</scope>
    <source>
        <strain evidence="2">DSM 107476</strain>
    </source>
</reference>
<keyword evidence="3" id="KW-1185">Reference proteome</keyword>
<organism evidence="2 3">
    <name type="scientific">Corynebacterium guangdongense</name>
    <dbReference type="NCBI Taxonomy" id="1783348"/>
    <lineage>
        <taxon>Bacteria</taxon>
        <taxon>Bacillati</taxon>
        <taxon>Actinomycetota</taxon>
        <taxon>Actinomycetes</taxon>
        <taxon>Mycobacteriales</taxon>
        <taxon>Corynebacteriaceae</taxon>
        <taxon>Corynebacterium</taxon>
    </lineage>
</organism>
<dbReference type="EMBL" id="JAVDXZ010000001">
    <property type="protein sequence ID" value="MDR7329665.1"/>
    <property type="molecule type" value="Genomic_DNA"/>
</dbReference>
<name>A0ABU1ZXU2_9CORY</name>
<keyword evidence="2" id="KW-0808">Transferase</keyword>
<comment type="caution">
    <text evidence="2">The sequence shown here is derived from an EMBL/GenBank/DDBJ whole genome shotgun (WGS) entry which is preliminary data.</text>
</comment>
<gene>
    <name evidence="2" type="ORF">J2S39_001341</name>
</gene>
<evidence type="ECO:0000313" key="2">
    <source>
        <dbReference type="EMBL" id="MDR7329665.1"/>
    </source>
</evidence>
<sequence>MALFGSGLIPPLTTMSDGTLKQVSPFSGTEVWTVPGRGNRPLFRPALNPVPLGEHAHTQTCAFCSGRPLDTPPEKSRIVPDPSQPDGWRIDYGLLPREQESTQNSYAFRRVPNLFEIVPFRYWEENYGYMVDDETRERKRRYLADETGRAHVDSIVETRLRASGQEPEEVSESEKAKLATAYFAGGHDIIIGRRHYLDQATHDNQILSSGLLSPDEHYAMTRLTVDSIRDLYERNRYAPYVVAFQNWLAPAGASFEHLHKQLVAIDERGVQSELEIERLRRNPNMYNEWAVDYSGYHNLIIAENEHAVMLAGVGHRYPTIGIYSKSAQPYPWLLSIEELRSMSDLMHAAHAATGPEVPANEEWHYQPIDLDMPMPWRVNLKWRVSNLAGFEGVTKIYINTLSPTDVRDRVVSALYQLRDAGQVSAGIRIAMECTTERNMLRYNPLLKDR</sequence>
<dbReference type="SUPFAM" id="SSF54197">
    <property type="entry name" value="HIT-like"/>
    <property type="match status" value="1"/>
</dbReference>
<dbReference type="Proteomes" id="UP001180840">
    <property type="component" value="Unassembled WGS sequence"/>
</dbReference>
<dbReference type="Gene3D" id="3.30.428.10">
    <property type="entry name" value="HIT-like"/>
    <property type="match status" value="1"/>
</dbReference>
<proteinExistence type="predicted"/>
<dbReference type="RefSeq" id="WP_290194646.1">
    <property type="nucleotide sequence ID" value="NZ_CP047654.1"/>
</dbReference>
<accession>A0ABU1ZXU2</accession>
<evidence type="ECO:0000313" key="3">
    <source>
        <dbReference type="Proteomes" id="UP001180840"/>
    </source>
</evidence>
<dbReference type="InterPro" id="IPR032576">
    <property type="entry name" value="DUF4921"/>
</dbReference>
<dbReference type="InterPro" id="IPR036265">
    <property type="entry name" value="HIT-like_sf"/>
</dbReference>
<dbReference type="GO" id="GO:0016779">
    <property type="term" value="F:nucleotidyltransferase activity"/>
    <property type="evidence" value="ECO:0007669"/>
    <property type="project" value="UniProtKB-KW"/>
</dbReference>
<protein>
    <submittedName>
        <fullName evidence="2">Galactose-1-phosphate uridylyltransferase</fullName>
    </submittedName>
</protein>
<dbReference type="Pfam" id="PF16268">
    <property type="entry name" value="DUF4921"/>
    <property type="match status" value="1"/>
</dbReference>
<feature type="domain" description="DUF4921" evidence="1">
    <location>
        <begin position="15"/>
        <end position="442"/>
    </location>
</feature>